<organism evidence="2 3">
    <name type="scientific">Pholiota conissans</name>
    <dbReference type="NCBI Taxonomy" id="109636"/>
    <lineage>
        <taxon>Eukaryota</taxon>
        <taxon>Fungi</taxon>
        <taxon>Dikarya</taxon>
        <taxon>Basidiomycota</taxon>
        <taxon>Agaricomycotina</taxon>
        <taxon>Agaricomycetes</taxon>
        <taxon>Agaricomycetidae</taxon>
        <taxon>Agaricales</taxon>
        <taxon>Agaricineae</taxon>
        <taxon>Strophariaceae</taxon>
        <taxon>Pholiota</taxon>
    </lineage>
</organism>
<evidence type="ECO:0000256" key="1">
    <source>
        <dbReference type="SAM" id="MobiDB-lite"/>
    </source>
</evidence>
<evidence type="ECO:0000313" key="2">
    <source>
        <dbReference type="EMBL" id="KAF9473882.1"/>
    </source>
</evidence>
<dbReference type="AlphaFoldDB" id="A0A9P5YQ87"/>
<gene>
    <name evidence="2" type="ORF">BDN70DRAFT_899424</name>
</gene>
<feature type="region of interest" description="Disordered" evidence="1">
    <location>
        <begin position="85"/>
        <end position="142"/>
    </location>
</feature>
<feature type="compositionally biased region" description="Low complexity" evidence="1">
    <location>
        <begin position="106"/>
        <end position="121"/>
    </location>
</feature>
<reference evidence="2" key="1">
    <citation type="submission" date="2020-11" db="EMBL/GenBank/DDBJ databases">
        <authorList>
            <consortium name="DOE Joint Genome Institute"/>
            <person name="Ahrendt S."/>
            <person name="Riley R."/>
            <person name="Andreopoulos W."/>
            <person name="Labutti K."/>
            <person name="Pangilinan J."/>
            <person name="Ruiz-Duenas F.J."/>
            <person name="Barrasa J.M."/>
            <person name="Sanchez-Garcia M."/>
            <person name="Camarero S."/>
            <person name="Miyauchi S."/>
            <person name="Serrano A."/>
            <person name="Linde D."/>
            <person name="Babiker R."/>
            <person name="Drula E."/>
            <person name="Ayuso-Fernandez I."/>
            <person name="Pacheco R."/>
            <person name="Padilla G."/>
            <person name="Ferreira P."/>
            <person name="Barriuso J."/>
            <person name="Kellner H."/>
            <person name="Castanera R."/>
            <person name="Alfaro M."/>
            <person name="Ramirez L."/>
            <person name="Pisabarro A.G."/>
            <person name="Kuo A."/>
            <person name="Tritt A."/>
            <person name="Lipzen A."/>
            <person name="He G."/>
            <person name="Yan M."/>
            <person name="Ng V."/>
            <person name="Cullen D."/>
            <person name="Martin F."/>
            <person name="Rosso M.-N."/>
            <person name="Henrissat B."/>
            <person name="Hibbett D."/>
            <person name="Martinez A.T."/>
            <person name="Grigoriev I.V."/>
        </authorList>
    </citation>
    <scope>NUCLEOTIDE SEQUENCE</scope>
    <source>
        <strain evidence="2">CIRM-BRFM 674</strain>
    </source>
</reference>
<dbReference type="OrthoDB" id="3070764at2759"/>
<proteinExistence type="predicted"/>
<protein>
    <submittedName>
        <fullName evidence="2">Uncharacterized protein</fullName>
    </submittedName>
</protein>
<name>A0A9P5YQ87_9AGAR</name>
<keyword evidence="3" id="KW-1185">Reference proteome</keyword>
<accession>A0A9P5YQ87</accession>
<comment type="caution">
    <text evidence="2">The sequence shown here is derived from an EMBL/GenBank/DDBJ whole genome shotgun (WGS) entry which is preliminary data.</text>
</comment>
<evidence type="ECO:0000313" key="3">
    <source>
        <dbReference type="Proteomes" id="UP000807469"/>
    </source>
</evidence>
<sequence>MSLAEKLETAFDDSGRLASGDNISSPRSKMEVTTTTTTKDSSNTNTGNKDAFVAGGNAIEGSGNMVNSPGGVFITLQNVRTPSVPLLPSSSNSESELSATPGPEQLLNVVPSSNSSLPSLSTAKPQGMQKGLPSTQHPSIDSIQHKDDSIRELGDTSVAPNSKSQVIRITVENIKELVSKNVPRYIVGYMSVPDLFESRIAIPLWKPSPSLDSTHDVENWSRNIYIGDVGIFDDNGGFDTFFNIFESMGQNRRRRYSPPQDFLPYHKRLSEIPIDSEARRPSDEDSQIKLAGFIKDDKAGEGAATIMLPPGHSHYSKTHSYAALHTRDGYIRVALYANDDADVTQYCRRHQTAWYKSLKQRLNGRSLAIITASYRTRSWASAAAIAPKAGTTVKLVQQTAGSAATSYWSALKHCKVLTKNGPSPDHIARRRAYLENRITDTPSALEIEECHVIAVEAHCLQEKSPNWISGLLSLAPELRLGERR</sequence>
<dbReference type="Proteomes" id="UP000807469">
    <property type="component" value="Unassembled WGS sequence"/>
</dbReference>
<dbReference type="EMBL" id="MU155410">
    <property type="protein sequence ID" value="KAF9473882.1"/>
    <property type="molecule type" value="Genomic_DNA"/>
</dbReference>
<feature type="region of interest" description="Disordered" evidence="1">
    <location>
        <begin position="1"/>
        <end position="49"/>
    </location>
</feature>
<feature type="compositionally biased region" description="Basic and acidic residues" evidence="1">
    <location>
        <begin position="1"/>
        <end position="15"/>
    </location>
</feature>
<feature type="compositionally biased region" description="Low complexity" evidence="1">
    <location>
        <begin position="85"/>
        <end position="98"/>
    </location>
</feature>
<feature type="compositionally biased region" description="Low complexity" evidence="1">
    <location>
        <begin position="33"/>
        <end position="46"/>
    </location>
</feature>
<feature type="compositionally biased region" description="Polar residues" evidence="1">
    <location>
        <begin position="132"/>
        <end position="142"/>
    </location>
</feature>